<dbReference type="SUPFAM" id="SSF50969">
    <property type="entry name" value="YVTN repeat-like/Quinoprotein amine dehydrogenase"/>
    <property type="match status" value="1"/>
</dbReference>
<protein>
    <submittedName>
        <fullName evidence="1">Uncharacterized protein</fullName>
    </submittedName>
</protein>
<keyword evidence="2" id="KW-1185">Reference proteome</keyword>
<accession>A0ABW5RHE6</accession>
<evidence type="ECO:0000313" key="2">
    <source>
        <dbReference type="Proteomes" id="UP001597453"/>
    </source>
</evidence>
<reference evidence="2" key="1">
    <citation type="journal article" date="2019" name="Int. J. Syst. Evol. Microbiol.">
        <title>The Global Catalogue of Microorganisms (GCM) 10K type strain sequencing project: providing services to taxonomists for standard genome sequencing and annotation.</title>
        <authorList>
            <consortium name="The Broad Institute Genomics Platform"/>
            <consortium name="The Broad Institute Genome Sequencing Center for Infectious Disease"/>
            <person name="Wu L."/>
            <person name="Ma J."/>
        </authorList>
    </citation>
    <scope>NUCLEOTIDE SEQUENCE [LARGE SCALE GENOMIC DNA]</scope>
    <source>
        <strain evidence="2">TISTR 1511</strain>
    </source>
</reference>
<evidence type="ECO:0000313" key="1">
    <source>
        <dbReference type="EMBL" id="MFD2673889.1"/>
    </source>
</evidence>
<name>A0ABW5RHE6_9MICO</name>
<dbReference type="EMBL" id="JBHUNF010000001">
    <property type="protein sequence ID" value="MFD2673889.1"/>
    <property type="molecule type" value="Genomic_DNA"/>
</dbReference>
<dbReference type="InterPro" id="IPR011044">
    <property type="entry name" value="Quino_amine_DH_bsu"/>
</dbReference>
<proteinExistence type="predicted"/>
<dbReference type="RefSeq" id="WP_159421332.1">
    <property type="nucleotide sequence ID" value="NZ_JBHUNF010000001.1"/>
</dbReference>
<sequence>MLNPDRSEEIKALKFSVTAADGTWLIDDYDNGIEPEMWEVPKDGSVPASVCAIQDDTAVVGFNVGAATDGGEVKLINIRTNEETASFKGVSCASGTGLVDGKVFLHRNMTEFAEFATLDIESGELTPYELPDVPSLNMVRGIGIKRGTIIATIGFTGGSYVAAIKDNKVLWKESIGNSSRCLMVKKYAACTTEWSAMAFDTHNGIAVLNVNVPDPINNVLWASDGFYQYPDGPGQRFDGKPVHLEGKASRLAFPDDFDGATVPLNELGQGFSEGYSFVLDGDGKVVAHSNDGEWTLTQTGAAFGKGMTSSVPIAVTASGNTFVYQPTGADAVLWSATQGTLAELDGVTEMDTSVLDGYLVIDESVEHGTRVAIPLAK</sequence>
<dbReference type="Proteomes" id="UP001597453">
    <property type="component" value="Unassembled WGS sequence"/>
</dbReference>
<organism evidence="1 2">
    <name type="scientific">Gulosibacter bifidus</name>
    <dbReference type="NCBI Taxonomy" id="272239"/>
    <lineage>
        <taxon>Bacteria</taxon>
        <taxon>Bacillati</taxon>
        <taxon>Actinomycetota</taxon>
        <taxon>Actinomycetes</taxon>
        <taxon>Micrococcales</taxon>
        <taxon>Microbacteriaceae</taxon>
        <taxon>Gulosibacter</taxon>
    </lineage>
</organism>
<comment type="caution">
    <text evidence="1">The sequence shown here is derived from an EMBL/GenBank/DDBJ whole genome shotgun (WGS) entry which is preliminary data.</text>
</comment>
<gene>
    <name evidence="1" type="ORF">ACFSUQ_01015</name>
</gene>